<dbReference type="Pfam" id="PF09825">
    <property type="entry name" value="BPL_N"/>
    <property type="match status" value="1"/>
</dbReference>
<dbReference type="InterPro" id="IPR019197">
    <property type="entry name" value="Biotin-prot_ligase_N"/>
</dbReference>
<name>A0AAU9EJU1_9BACT</name>
<dbReference type="SUPFAM" id="SSF52317">
    <property type="entry name" value="Class I glutamine amidotransferase-like"/>
    <property type="match status" value="1"/>
</dbReference>
<organism evidence="2 3">
    <name type="scientific">Desulfoferula mesophila</name>
    <dbReference type="NCBI Taxonomy" id="3058419"/>
    <lineage>
        <taxon>Bacteria</taxon>
        <taxon>Pseudomonadati</taxon>
        <taxon>Thermodesulfobacteriota</taxon>
        <taxon>Desulfarculia</taxon>
        <taxon>Desulfarculales</taxon>
        <taxon>Desulfarculaceae</taxon>
        <taxon>Desulfoferula</taxon>
    </lineage>
</organism>
<proteinExistence type="predicted"/>
<dbReference type="Proteomes" id="UP001366166">
    <property type="component" value="Chromosome"/>
</dbReference>
<sequence length="394" mass="42035">MPPCPARLLWDTGGLWSLMTLEAAWQRGLALEPISAAQIATGGLEGASLLVVPGGWSARKKAALGSLGATAIERFVCHSGTYLGFCGGAGLALSVDDGLGLVPLDRASGAQRLPGLSGPVKISPCPEARGHPLWRHGETLAAWPVWWPGQFSEPDDPSISVLARYHGPTEELCAFDLALGQSDPDEVAARESDYGVSLDPAPLWGQPAVIEGRYGQGRLLLSYPHLDTPGEQPAGQALERLWRAWLGPEAPGRPKTPPNAPSPLVGRLAARCAALWEQGRDLGLWQTRHPVMPLWQRGARGLEFYELARLSGALALWAGDDSLDQELEQALEPILAHGEVVLRAQAALLAGQEPVAEGAAVQAAWFPRPRRVGGDWAAAREMLEKALLSLLRNA</sequence>
<protein>
    <recommendedName>
        <fullName evidence="1">Biotin-protein ligase N-terminal domain-containing protein</fullName>
    </recommendedName>
</protein>
<dbReference type="RefSeq" id="WP_338606526.1">
    <property type="nucleotide sequence ID" value="NZ_AP028679.1"/>
</dbReference>
<dbReference type="EMBL" id="AP028679">
    <property type="protein sequence ID" value="BEQ14854.1"/>
    <property type="molecule type" value="Genomic_DNA"/>
</dbReference>
<evidence type="ECO:0000313" key="2">
    <source>
        <dbReference type="EMBL" id="BEQ14854.1"/>
    </source>
</evidence>
<keyword evidence="3" id="KW-1185">Reference proteome</keyword>
<gene>
    <name evidence="2" type="ORF">FAK_19200</name>
</gene>
<accession>A0AAU9EJU1</accession>
<dbReference type="InterPro" id="IPR029062">
    <property type="entry name" value="Class_I_gatase-like"/>
</dbReference>
<evidence type="ECO:0000313" key="3">
    <source>
        <dbReference type="Proteomes" id="UP001366166"/>
    </source>
</evidence>
<dbReference type="KEGG" id="dmp:FAK_19200"/>
<dbReference type="AlphaFoldDB" id="A0AAU9EJU1"/>
<feature type="domain" description="Biotin-protein ligase N-terminal" evidence="1">
    <location>
        <begin position="20"/>
        <end position="89"/>
    </location>
</feature>
<reference evidence="3" key="1">
    <citation type="journal article" date="2023" name="Arch. Microbiol.">
        <title>Desulfoferula mesophilus gen. nov. sp. nov., a mesophilic sulfate-reducing bacterium isolated from a brackish lake sediment.</title>
        <authorList>
            <person name="Watanabe T."/>
            <person name="Yabe T."/>
            <person name="Tsuji J.M."/>
            <person name="Fukui M."/>
        </authorList>
    </citation>
    <scope>NUCLEOTIDE SEQUENCE [LARGE SCALE GENOMIC DNA]</scope>
    <source>
        <strain evidence="3">12FAK</strain>
    </source>
</reference>
<evidence type="ECO:0000259" key="1">
    <source>
        <dbReference type="Pfam" id="PF09825"/>
    </source>
</evidence>